<dbReference type="PANTHER" id="PTHR30328:SF54">
    <property type="entry name" value="HTH-TYPE TRANSCRIPTIONAL REPRESSOR SCO4008"/>
    <property type="match status" value="1"/>
</dbReference>
<evidence type="ECO:0000313" key="6">
    <source>
        <dbReference type="EMBL" id="AKA72291.1"/>
    </source>
</evidence>
<dbReference type="Gene3D" id="1.10.10.60">
    <property type="entry name" value="Homeodomain-like"/>
    <property type="match status" value="1"/>
</dbReference>
<sequence>MGTKERKEKELLIKKNDIIDAAERVFFEKSMQQATMDEVAKEAEFSKRTVYVYFKSKEQIYCEIMLRAFKNLNIMINENLRKYNSINSIEKIKLLGKTFIDFSIKYPDYFRVIVDYENQQSDFTSNNKVIMECYKEGEKALDNLKEILRQGMDEGEVLENINIDNTAIILWSSISGIFNNIVKKQDYLEHYYQIKAPQLIEETFEFMIRSIVKCKGGS</sequence>
<keyword evidence="1" id="KW-0805">Transcription regulation</keyword>
<feature type="DNA-binding region" description="H-T-H motif" evidence="4">
    <location>
        <begin position="35"/>
        <end position="54"/>
    </location>
</feature>
<dbReference type="STRING" id="1548.CSCA_5166"/>
<dbReference type="AlphaFoldDB" id="A0A0E3GSL7"/>
<dbReference type="EMBL" id="CP009933">
    <property type="protein sequence ID" value="AKA72291.1"/>
    <property type="molecule type" value="Genomic_DNA"/>
</dbReference>
<name>A0A0E3GSL7_CLOSL</name>
<evidence type="ECO:0000256" key="4">
    <source>
        <dbReference type="PROSITE-ProRule" id="PRU00335"/>
    </source>
</evidence>
<accession>A0A0E3GSL7</accession>
<evidence type="ECO:0000259" key="5">
    <source>
        <dbReference type="PROSITE" id="PS50977"/>
    </source>
</evidence>
<dbReference type="Gene3D" id="1.10.357.10">
    <property type="entry name" value="Tetracycline Repressor, domain 2"/>
    <property type="match status" value="1"/>
</dbReference>
<dbReference type="RefSeq" id="WP_026366480.1">
    <property type="nucleotide sequence ID" value="NZ_CP009933.1"/>
</dbReference>
<feature type="domain" description="HTH tetR-type" evidence="5">
    <location>
        <begin position="12"/>
        <end position="72"/>
    </location>
</feature>
<proteinExistence type="predicted"/>
<dbReference type="InterPro" id="IPR050109">
    <property type="entry name" value="HTH-type_TetR-like_transc_reg"/>
</dbReference>
<protein>
    <submittedName>
        <fullName evidence="6">Transcriptional regulator, TetR family</fullName>
    </submittedName>
</protein>
<dbReference type="InterPro" id="IPR036271">
    <property type="entry name" value="Tet_transcr_reg_TetR-rel_C_sf"/>
</dbReference>
<dbReference type="FunFam" id="1.10.10.60:FF:000141">
    <property type="entry name" value="TetR family transcriptional regulator"/>
    <property type="match status" value="1"/>
</dbReference>
<dbReference type="SUPFAM" id="SSF48498">
    <property type="entry name" value="Tetracyclin repressor-like, C-terminal domain"/>
    <property type="match status" value="1"/>
</dbReference>
<evidence type="ECO:0000313" key="7">
    <source>
        <dbReference type="Proteomes" id="UP000033115"/>
    </source>
</evidence>
<dbReference type="GO" id="GO:0003677">
    <property type="term" value="F:DNA binding"/>
    <property type="evidence" value="ECO:0007669"/>
    <property type="project" value="UniProtKB-UniRule"/>
</dbReference>
<dbReference type="PROSITE" id="PS50977">
    <property type="entry name" value="HTH_TETR_2"/>
    <property type="match status" value="1"/>
</dbReference>
<dbReference type="Pfam" id="PF00440">
    <property type="entry name" value="TetR_N"/>
    <property type="match status" value="1"/>
</dbReference>
<dbReference type="Proteomes" id="UP000033115">
    <property type="component" value="Chromosome"/>
</dbReference>
<dbReference type="KEGG" id="csq:CSCA_5166"/>
<evidence type="ECO:0000256" key="3">
    <source>
        <dbReference type="ARBA" id="ARBA00023163"/>
    </source>
</evidence>
<gene>
    <name evidence="6" type="ORF">CSCA_5166</name>
</gene>
<evidence type="ECO:0000256" key="1">
    <source>
        <dbReference type="ARBA" id="ARBA00023015"/>
    </source>
</evidence>
<dbReference type="InterPro" id="IPR001647">
    <property type="entry name" value="HTH_TetR"/>
</dbReference>
<dbReference type="SUPFAM" id="SSF46689">
    <property type="entry name" value="Homeodomain-like"/>
    <property type="match status" value="1"/>
</dbReference>
<dbReference type="PANTHER" id="PTHR30328">
    <property type="entry name" value="TRANSCRIPTIONAL REPRESSOR"/>
    <property type="match status" value="1"/>
</dbReference>
<keyword evidence="3" id="KW-0804">Transcription</keyword>
<keyword evidence="2 4" id="KW-0238">DNA-binding</keyword>
<dbReference type="InterPro" id="IPR009057">
    <property type="entry name" value="Homeodomain-like_sf"/>
</dbReference>
<dbReference type="GO" id="GO:0045892">
    <property type="term" value="P:negative regulation of DNA-templated transcription"/>
    <property type="evidence" value="ECO:0007669"/>
    <property type="project" value="UniProtKB-ARBA"/>
</dbReference>
<keyword evidence="7" id="KW-1185">Reference proteome</keyword>
<organism evidence="6 7">
    <name type="scientific">Clostridium scatologenes</name>
    <dbReference type="NCBI Taxonomy" id="1548"/>
    <lineage>
        <taxon>Bacteria</taxon>
        <taxon>Bacillati</taxon>
        <taxon>Bacillota</taxon>
        <taxon>Clostridia</taxon>
        <taxon>Eubacteriales</taxon>
        <taxon>Clostridiaceae</taxon>
        <taxon>Clostridium</taxon>
    </lineage>
</organism>
<dbReference type="HOGENOM" id="CLU_069356_12_1_9"/>
<reference evidence="6 7" key="1">
    <citation type="journal article" date="2015" name="J. Biotechnol.">
        <title>Complete genome sequence of a malodorant-producing acetogen, Clostridium scatologenes ATCC 25775(T).</title>
        <authorList>
            <person name="Zhu Z."/>
            <person name="Guo T."/>
            <person name="Zheng H."/>
            <person name="Song T."/>
            <person name="Ouyang P."/>
            <person name="Xie J."/>
        </authorList>
    </citation>
    <scope>NUCLEOTIDE SEQUENCE [LARGE SCALE GENOMIC DNA]</scope>
    <source>
        <strain evidence="6 7">ATCC 25775</strain>
    </source>
</reference>
<evidence type="ECO:0000256" key="2">
    <source>
        <dbReference type="ARBA" id="ARBA00023125"/>
    </source>
</evidence>
<dbReference type="PRINTS" id="PR00455">
    <property type="entry name" value="HTHTETR"/>
</dbReference>